<feature type="compositionally biased region" description="Low complexity" evidence="3">
    <location>
        <begin position="226"/>
        <end position="245"/>
    </location>
</feature>
<dbReference type="InterPro" id="IPR036638">
    <property type="entry name" value="HLH_DNA-bd_sf"/>
</dbReference>
<sequence>MCPELSQDVSQDHLSRVFYPESFIYDKFDHQHTLLFNHVPHCAGQYKPPDAQTLDAQGLAAGTHAPLSAADVGQHGRPSQAISIEMVAGGGGGGGGSHQAQQSYSVGALAPASAAPTTEASAEYPPLHISCSDNQLMPEIDCCGWMKDVLDEFLLTSQDIPRLAPLVPGHSSTINLPSVLSPLGLPSKLEFSASLQASPPPAGNAPQKSSSMSPRSVEAMQTGELAAAAAATTPKSPPKSKVSSPTPGPLKVRASKRLQREDSTRKVSKWAQKANLANVDQVEHVIRERQRRDDMSYKIATLERLLPQGPKRDRASIVHDSVQYVKSLQQRVEELTKKSAELQMMKRSVKFSAPVKVSVEDKRARSPEDSQAPFRLVNFHLQVEGGDEAVTVSNCRCNLDFLSLTMKALEQLQLDLCRSSITKMPDGAFFCIIACKARVGGAAVPSSAALALKLKAAVELKTGSDYGSALPNQACLDNWTTITNFGQSMRQVHKNMIGRDGKARDNEEMTEGGMIRIDFWNDV</sequence>
<dbReference type="PANTHER" id="PTHR45959:SF55">
    <property type="entry name" value="BHLH DOMAIN-CONTAINING PROTEIN"/>
    <property type="match status" value="1"/>
</dbReference>
<evidence type="ECO:0000313" key="5">
    <source>
        <dbReference type="EMBL" id="OAE28110.1"/>
    </source>
</evidence>
<dbReference type="GO" id="GO:0046983">
    <property type="term" value="F:protein dimerization activity"/>
    <property type="evidence" value="ECO:0007669"/>
    <property type="project" value="InterPro"/>
</dbReference>
<dbReference type="PROSITE" id="PS50888">
    <property type="entry name" value="BHLH"/>
    <property type="match status" value="1"/>
</dbReference>
<accession>A0A176W507</accession>
<comment type="caution">
    <text evidence="5">The sequence shown here is derived from an EMBL/GenBank/DDBJ whole genome shotgun (WGS) entry which is preliminary data.</text>
</comment>
<evidence type="ECO:0000259" key="4">
    <source>
        <dbReference type="PROSITE" id="PS50888"/>
    </source>
</evidence>
<feature type="domain" description="BHLH" evidence="4">
    <location>
        <begin position="279"/>
        <end position="328"/>
    </location>
</feature>
<feature type="region of interest" description="Disordered" evidence="3">
    <location>
        <begin position="194"/>
        <end position="269"/>
    </location>
</feature>
<keyword evidence="1" id="KW-0805">Transcription regulation</keyword>
<dbReference type="Proteomes" id="UP000077202">
    <property type="component" value="Unassembled WGS sequence"/>
</dbReference>
<evidence type="ECO:0000256" key="2">
    <source>
        <dbReference type="ARBA" id="ARBA00023163"/>
    </source>
</evidence>
<dbReference type="InterPro" id="IPR052610">
    <property type="entry name" value="bHLH_transcription_regulator"/>
</dbReference>
<dbReference type="PANTHER" id="PTHR45959">
    <property type="entry name" value="BHLH TRANSCRIPTION FACTOR"/>
    <property type="match status" value="1"/>
</dbReference>
<proteinExistence type="predicted"/>
<evidence type="ECO:0000313" key="6">
    <source>
        <dbReference type="Proteomes" id="UP000077202"/>
    </source>
</evidence>
<protein>
    <recommendedName>
        <fullName evidence="4">BHLH domain-containing protein</fullName>
    </recommendedName>
</protein>
<keyword evidence="2" id="KW-0804">Transcription</keyword>
<organism evidence="5 6">
    <name type="scientific">Marchantia polymorpha subsp. ruderalis</name>
    <dbReference type="NCBI Taxonomy" id="1480154"/>
    <lineage>
        <taxon>Eukaryota</taxon>
        <taxon>Viridiplantae</taxon>
        <taxon>Streptophyta</taxon>
        <taxon>Embryophyta</taxon>
        <taxon>Marchantiophyta</taxon>
        <taxon>Marchantiopsida</taxon>
        <taxon>Marchantiidae</taxon>
        <taxon>Marchantiales</taxon>
        <taxon>Marchantiaceae</taxon>
        <taxon>Marchantia</taxon>
    </lineage>
</organism>
<reference evidence="5" key="1">
    <citation type="submission" date="2016-03" db="EMBL/GenBank/DDBJ databases">
        <title>Mechanisms controlling the formation of the plant cell surface in tip-growing cells are functionally conserved among land plants.</title>
        <authorList>
            <person name="Honkanen S."/>
            <person name="Jones V.A."/>
            <person name="Morieri G."/>
            <person name="Champion C."/>
            <person name="Hetherington A.J."/>
            <person name="Kelly S."/>
            <person name="Saint-Marcoux D."/>
            <person name="Proust H."/>
            <person name="Prescott H."/>
            <person name="Dolan L."/>
        </authorList>
    </citation>
    <scope>NUCLEOTIDE SEQUENCE [LARGE SCALE GENOMIC DNA]</scope>
    <source>
        <tissue evidence="5">Whole gametophyte</tissue>
    </source>
</reference>
<dbReference type="SUPFAM" id="SSF47459">
    <property type="entry name" value="HLH, helix-loop-helix DNA-binding domain"/>
    <property type="match status" value="1"/>
</dbReference>
<dbReference type="InterPro" id="IPR045239">
    <property type="entry name" value="bHLH95_bHLH"/>
</dbReference>
<keyword evidence="6" id="KW-1185">Reference proteome</keyword>
<dbReference type="EMBL" id="LVLJ01001769">
    <property type="protein sequence ID" value="OAE28110.1"/>
    <property type="molecule type" value="Genomic_DNA"/>
</dbReference>
<name>A0A176W507_MARPO</name>
<evidence type="ECO:0000256" key="3">
    <source>
        <dbReference type="SAM" id="MobiDB-lite"/>
    </source>
</evidence>
<dbReference type="AlphaFoldDB" id="A0A176W507"/>
<dbReference type="CDD" id="cd11393">
    <property type="entry name" value="bHLH_AtbHLH_like"/>
    <property type="match status" value="1"/>
</dbReference>
<dbReference type="InterPro" id="IPR011598">
    <property type="entry name" value="bHLH_dom"/>
</dbReference>
<dbReference type="Pfam" id="PF00010">
    <property type="entry name" value="HLH"/>
    <property type="match status" value="1"/>
</dbReference>
<dbReference type="SMART" id="SM00353">
    <property type="entry name" value="HLH"/>
    <property type="match status" value="1"/>
</dbReference>
<dbReference type="Gene3D" id="4.10.280.10">
    <property type="entry name" value="Helix-loop-helix DNA-binding domain"/>
    <property type="match status" value="1"/>
</dbReference>
<gene>
    <name evidence="5" type="ORF">AXG93_136s1250</name>
</gene>
<evidence type="ECO:0000256" key="1">
    <source>
        <dbReference type="ARBA" id="ARBA00023015"/>
    </source>
</evidence>